<comment type="caution">
    <text evidence="1">The sequence shown here is derived from an EMBL/GenBank/DDBJ whole genome shotgun (WGS) entry which is preliminary data.</text>
</comment>
<gene>
    <name evidence="1" type="ORF">PM001_LOCUS25979</name>
</gene>
<protein>
    <submittedName>
        <fullName evidence="1">Uncharacterized protein</fullName>
    </submittedName>
</protein>
<accession>A0AAV1V5X8</accession>
<evidence type="ECO:0000313" key="1">
    <source>
        <dbReference type="EMBL" id="CAK7940829.1"/>
    </source>
</evidence>
<sequence>MDVHAPTNTCEPTSTPFLTDTVTPVLGECRI</sequence>
<dbReference type="Proteomes" id="UP001162060">
    <property type="component" value="Unassembled WGS sequence"/>
</dbReference>
<proteinExistence type="predicted"/>
<organism evidence="1 2">
    <name type="scientific">Peronospora matthiolae</name>
    <dbReference type="NCBI Taxonomy" id="2874970"/>
    <lineage>
        <taxon>Eukaryota</taxon>
        <taxon>Sar</taxon>
        <taxon>Stramenopiles</taxon>
        <taxon>Oomycota</taxon>
        <taxon>Peronosporomycetes</taxon>
        <taxon>Peronosporales</taxon>
        <taxon>Peronosporaceae</taxon>
        <taxon>Peronospora</taxon>
    </lineage>
</organism>
<evidence type="ECO:0000313" key="2">
    <source>
        <dbReference type="Proteomes" id="UP001162060"/>
    </source>
</evidence>
<dbReference type="AlphaFoldDB" id="A0AAV1V5X8"/>
<reference evidence="1" key="1">
    <citation type="submission" date="2024-01" db="EMBL/GenBank/DDBJ databases">
        <authorList>
            <person name="Webb A."/>
        </authorList>
    </citation>
    <scope>NUCLEOTIDE SEQUENCE</scope>
    <source>
        <strain evidence="1">Pm1</strain>
    </source>
</reference>
<name>A0AAV1V5X8_9STRA</name>
<dbReference type="EMBL" id="CAKLBY020000259">
    <property type="protein sequence ID" value="CAK7940829.1"/>
    <property type="molecule type" value="Genomic_DNA"/>
</dbReference>